<dbReference type="PROSITE" id="PS51257">
    <property type="entry name" value="PROKAR_LIPOPROTEIN"/>
    <property type="match status" value="1"/>
</dbReference>
<evidence type="ECO:0000313" key="1">
    <source>
        <dbReference type="EMBL" id="QDH80403.1"/>
    </source>
</evidence>
<dbReference type="Proteomes" id="UP000316614">
    <property type="component" value="Chromosome"/>
</dbReference>
<name>A0A514CKP9_9BACT</name>
<dbReference type="EMBL" id="CP041253">
    <property type="protein sequence ID" value="QDH80403.1"/>
    <property type="molecule type" value="Genomic_DNA"/>
</dbReference>
<dbReference type="OrthoDB" id="1467525at2"/>
<keyword evidence="2" id="KW-1185">Reference proteome</keyword>
<evidence type="ECO:0000313" key="2">
    <source>
        <dbReference type="Proteomes" id="UP000316614"/>
    </source>
</evidence>
<sequence length="225" mass="25924">MRKFLHYFLFIVITGCQSDGTAPTELGHDYMPLQVSRFWVYAVEETVYFGEGDSETSTFYYRDIIADSYIDEEGVLVYRVIREKSDDQSTWLDHSVYTLQVKKSALLRSSENITTVPLVFPPSVQKSWDSNVYNSQAEDLYSSEQTGAYEVNGNTYQAVVKVLQEKEDDQITIRDNRYEIYAKGVGLVEQYSENLTYCSRNDCLGEQIIENGRLSHLKLINNGQY</sequence>
<gene>
    <name evidence="1" type="ORF">FKX85_15690</name>
</gene>
<organism evidence="1 2">
    <name type="scientific">Echinicola soli</name>
    <dbReference type="NCBI Taxonomy" id="2591634"/>
    <lineage>
        <taxon>Bacteria</taxon>
        <taxon>Pseudomonadati</taxon>
        <taxon>Bacteroidota</taxon>
        <taxon>Cytophagia</taxon>
        <taxon>Cytophagales</taxon>
        <taxon>Cyclobacteriaceae</taxon>
        <taxon>Echinicola</taxon>
    </lineage>
</organism>
<reference evidence="1 2" key="1">
    <citation type="submission" date="2019-06" db="EMBL/GenBank/DDBJ databases">
        <title>Echinicola alkalisoli sp. nov. isolated from saline soil.</title>
        <authorList>
            <person name="Sun J.-Q."/>
            <person name="Xu L."/>
        </authorList>
    </citation>
    <scope>NUCLEOTIDE SEQUENCE [LARGE SCALE GENOMIC DNA]</scope>
    <source>
        <strain evidence="1 2">LN3S3</strain>
    </source>
</reference>
<protein>
    <recommendedName>
        <fullName evidence="3">Lipoprotein</fullName>
    </recommendedName>
</protein>
<dbReference type="RefSeq" id="WP_141615637.1">
    <property type="nucleotide sequence ID" value="NZ_CP041253.1"/>
</dbReference>
<proteinExistence type="predicted"/>
<accession>A0A514CKP9</accession>
<dbReference type="KEGG" id="echi:FKX85_15690"/>
<dbReference type="AlphaFoldDB" id="A0A514CKP9"/>
<evidence type="ECO:0008006" key="3">
    <source>
        <dbReference type="Google" id="ProtNLM"/>
    </source>
</evidence>